<dbReference type="InterPro" id="IPR033248">
    <property type="entry name" value="Transketolase_C"/>
</dbReference>
<dbReference type="CDD" id="cd07036">
    <property type="entry name" value="TPP_PYR_E1-PDHc-beta_like"/>
    <property type="match status" value="1"/>
</dbReference>
<keyword evidence="5" id="KW-0670">Pyruvate</keyword>
<comment type="cofactor">
    <cofactor evidence="1">
        <name>thiamine diphosphate</name>
        <dbReference type="ChEBI" id="CHEBI:58937"/>
    </cofactor>
</comment>
<evidence type="ECO:0000259" key="4">
    <source>
        <dbReference type="SMART" id="SM00861"/>
    </source>
</evidence>
<dbReference type="SUPFAM" id="SSF52922">
    <property type="entry name" value="TK C-terminal domain-like"/>
    <property type="match status" value="1"/>
</dbReference>
<evidence type="ECO:0000256" key="2">
    <source>
        <dbReference type="ARBA" id="ARBA00023002"/>
    </source>
</evidence>
<organism evidence="5 6">
    <name type="scientific">Lactobacillus gigeriorum DSM 23908 = CRBIP 24.85</name>
    <dbReference type="NCBI Taxonomy" id="1423751"/>
    <lineage>
        <taxon>Bacteria</taxon>
        <taxon>Bacillati</taxon>
        <taxon>Bacillota</taxon>
        <taxon>Bacilli</taxon>
        <taxon>Lactobacillales</taxon>
        <taxon>Lactobacillaceae</taxon>
        <taxon>Lactobacillus</taxon>
    </lineage>
</organism>
<name>I7LD37_9LACO</name>
<dbReference type="Gene3D" id="3.40.50.970">
    <property type="match status" value="1"/>
</dbReference>
<dbReference type="PANTHER" id="PTHR43257">
    <property type="entry name" value="PYRUVATE DEHYDROGENASE E1 COMPONENT BETA SUBUNIT"/>
    <property type="match status" value="1"/>
</dbReference>
<dbReference type="Pfam" id="PF02780">
    <property type="entry name" value="Transketolase_C"/>
    <property type="match status" value="1"/>
</dbReference>
<sequence>MQRRKTRMPVLTLAQAVTDGLNEALKKYDNTLIFGEDVGKNGGVFRVTAGMQEKYGDKRVFDTPLAESGILHMAIGLAQEGFLPIPEIQFSGFTLEAMDPLIAQMSRIRYRTGGSRHSQILIRSTYGGGVHTPELHSDSLEGFFAQVPGLRVVIPSTAYDAKGLLLASLESEDPVFFLEHLRLYRTVKDEVPEGYYTVPLDKAAISREGSDITLIGYGMMVPMALQAAEELAKDGINAEVVDLRTVSPVDYETVCASVAKTHRAVVLQEAQRQTGTAGQIMSEIQERNFMDLDAPVARVTAPDTVFAVGMAEDQWMPNVDDIIAKARETVEF</sequence>
<dbReference type="SUPFAM" id="SSF52518">
    <property type="entry name" value="Thiamin diphosphate-binding fold (THDP-binding)"/>
    <property type="match status" value="1"/>
</dbReference>
<dbReference type="InterPro" id="IPR009014">
    <property type="entry name" value="Transketo_C/PFOR_II"/>
</dbReference>
<evidence type="ECO:0000313" key="5">
    <source>
        <dbReference type="EMBL" id="CCI87011.1"/>
    </source>
</evidence>
<keyword evidence="2 5" id="KW-0560">Oxidoreductase</keyword>
<dbReference type="STRING" id="1423751.FC38_GL001229"/>
<evidence type="ECO:0000256" key="1">
    <source>
        <dbReference type="ARBA" id="ARBA00001964"/>
    </source>
</evidence>
<dbReference type="EMBL" id="CAKC01000045">
    <property type="protein sequence ID" value="CCI87011.1"/>
    <property type="molecule type" value="Genomic_DNA"/>
</dbReference>
<dbReference type="PANTHER" id="PTHR43257:SF2">
    <property type="entry name" value="PYRUVATE DEHYDROGENASE E1 COMPONENT SUBUNIT BETA"/>
    <property type="match status" value="1"/>
</dbReference>
<protein>
    <submittedName>
        <fullName evidence="5">Pyruvate dehydrogenase E1 component subunit beta</fullName>
        <ecNumber evidence="5">1.2.4.1</ecNumber>
    </submittedName>
</protein>
<evidence type="ECO:0000256" key="3">
    <source>
        <dbReference type="ARBA" id="ARBA00023052"/>
    </source>
</evidence>
<feature type="domain" description="Transketolase-like pyrimidine-binding" evidence="4">
    <location>
        <begin position="11"/>
        <end position="186"/>
    </location>
</feature>
<dbReference type="SMART" id="SM00861">
    <property type="entry name" value="Transket_pyr"/>
    <property type="match status" value="1"/>
</dbReference>
<dbReference type="AlphaFoldDB" id="I7LD37"/>
<accession>I7LD37</accession>
<reference evidence="5 6" key="1">
    <citation type="submission" date="2012-06" db="EMBL/GenBank/DDBJ databases">
        <title>Draft genome sequence of Lactobacillus gigeriorum CRBIP 24.85T, isolated from chicken crop.</title>
        <authorList>
            <person name="Cousin S."/>
            <person name="Ma L."/>
            <person name="Creno S."/>
            <person name="Clermont D."/>
            <person name="Loux V."/>
            <person name="Bizet C."/>
            <person name="Bouchier C."/>
        </authorList>
    </citation>
    <scope>NUCLEOTIDE SEQUENCE [LARGE SCALE GENOMIC DNA]</scope>
    <source>
        <strain evidence="6">CRBIP 24.85T</strain>
    </source>
</reference>
<dbReference type="Pfam" id="PF02779">
    <property type="entry name" value="Transket_pyr"/>
    <property type="match status" value="1"/>
</dbReference>
<dbReference type="FunFam" id="3.40.50.970:FF:000001">
    <property type="entry name" value="Pyruvate dehydrogenase E1 beta subunit"/>
    <property type="match status" value="1"/>
</dbReference>
<keyword evidence="3" id="KW-0786">Thiamine pyrophosphate</keyword>
<dbReference type="EC" id="1.2.4.1" evidence="5"/>
<gene>
    <name evidence="5" type="ORF">BN52_01920</name>
</gene>
<dbReference type="GO" id="GO:0004739">
    <property type="term" value="F:pyruvate dehydrogenase (acetyl-transferring) activity"/>
    <property type="evidence" value="ECO:0007669"/>
    <property type="project" value="UniProtKB-EC"/>
</dbReference>
<dbReference type="InterPro" id="IPR005475">
    <property type="entry name" value="Transketolase-like_Pyr-bd"/>
</dbReference>
<proteinExistence type="predicted"/>
<dbReference type="Proteomes" id="UP000009326">
    <property type="component" value="Unassembled WGS sequence"/>
</dbReference>
<dbReference type="InterPro" id="IPR029061">
    <property type="entry name" value="THDP-binding"/>
</dbReference>
<dbReference type="FunFam" id="3.40.50.920:FF:000001">
    <property type="entry name" value="Pyruvate dehydrogenase E1 beta subunit"/>
    <property type="match status" value="1"/>
</dbReference>
<evidence type="ECO:0000313" key="6">
    <source>
        <dbReference type="Proteomes" id="UP000009326"/>
    </source>
</evidence>
<comment type="caution">
    <text evidence="5">The sequence shown here is derived from an EMBL/GenBank/DDBJ whole genome shotgun (WGS) entry which is preliminary data.</text>
</comment>
<dbReference type="Gene3D" id="3.40.50.920">
    <property type="match status" value="1"/>
</dbReference>